<name>A0A669QLW7_PHACC</name>
<dbReference type="InterPro" id="IPR036770">
    <property type="entry name" value="Ankyrin_rpt-contain_sf"/>
</dbReference>
<evidence type="ECO:0000256" key="2">
    <source>
        <dbReference type="SAM" id="MobiDB-lite"/>
    </source>
</evidence>
<proteinExistence type="predicted"/>
<dbReference type="SUPFAM" id="SSF48403">
    <property type="entry name" value="Ankyrin repeat"/>
    <property type="match status" value="1"/>
</dbReference>
<dbReference type="Proteomes" id="UP000472261">
    <property type="component" value="Unplaced"/>
</dbReference>
<protein>
    <submittedName>
        <fullName evidence="3">KN motif and ankyrin repeat domains 3</fullName>
    </submittedName>
</protein>
<feature type="region of interest" description="Disordered" evidence="2">
    <location>
        <begin position="186"/>
        <end position="222"/>
    </location>
</feature>
<evidence type="ECO:0000313" key="3">
    <source>
        <dbReference type="Ensembl" id="ENSPCLP00000021774.1"/>
    </source>
</evidence>
<dbReference type="SMART" id="SM00248">
    <property type="entry name" value="ANK"/>
    <property type="match status" value="1"/>
</dbReference>
<dbReference type="Ensembl" id="ENSPCLT00000030205.1">
    <property type="protein sequence ID" value="ENSPCLP00000021774.1"/>
    <property type="gene ID" value="ENSPCLG00000019168.1"/>
</dbReference>
<dbReference type="Gene3D" id="1.25.40.20">
    <property type="entry name" value="Ankyrin repeat-containing domain"/>
    <property type="match status" value="1"/>
</dbReference>
<reference evidence="3" key="1">
    <citation type="submission" date="2025-08" db="UniProtKB">
        <authorList>
            <consortium name="Ensembl"/>
        </authorList>
    </citation>
    <scope>IDENTIFICATION</scope>
</reference>
<dbReference type="Pfam" id="PF13637">
    <property type="entry name" value="Ank_4"/>
    <property type="match status" value="1"/>
</dbReference>
<organism evidence="3 4">
    <name type="scientific">Phasianus colchicus</name>
    <name type="common">Common pheasant</name>
    <dbReference type="NCBI Taxonomy" id="9054"/>
    <lineage>
        <taxon>Eukaryota</taxon>
        <taxon>Metazoa</taxon>
        <taxon>Chordata</taxon>
        <taxon>Craniata</taxon>
        <taxon>Vertebrata</taxon>
        <taxon>Euteleostomi</taxon>
        <taxon>Archelosauria</taxon>
        <taxon>Archosauria</taxon>
        <taxon>Dinosauria</taxon>
        <taxon>Saurischia</taxon>
        <taxon>Theropoda</taxon>
        <taxon>Coelurosauria</taxon>
        <taxon>Aves</taxon>
        <taxon>Neognathae</taxon>
        <taxon>Galloanserae</taxon>
        <taxon>Galliformes</taxon>
        <taxon>Phasianidae</taxon>
        <taxon>Phasianinae</taxon>
        <taxon>Phasianus</taxon>
    </lineage>
</organism>
<dbReference type="PROSITE" id="PS50088">
    <property type="entry name" value="ANK_REPEAT"/>
    <property type="match status" value="1"/>
</dbReference>
<dbReference type="GO" id="GO:0005737">
    <property type="term" value="C:cytoplasm"/>
    <property type="evidence" value="ECO:0007669"/>
    <property type="project" value="TreeGrafter"/>
</dbReference>
<sequence length="222" mass="23567">AAGGAEPAPCCAPADGKNTLISCRKHRAGKVAPASLVFGCCGWDGYHQASPPLRWASNAHSSTFLPKAWPRYPKIPRRLRAVPLASSSLVLQEWFRLSSQKSSIPDTVANHLLAFAELSPALLAHVVNLADGNGNTALHYSVSHSNFHIVRLLLDTGGSSFHPGGAQSPRGHWGQQWDEQVAQLGWNHPGSVPRVTGWPDSTDVGRQPRTAGDGGSPAGLRG</sequence>
<dbReference type="PANTHER" id="PTHR24168:SF23">
    <property type="entry name" value="KN MOTIF AND ANKYRIN REPEAT DOMAIN-CONTAINING PROTEIN 3"/>
    <property type="match status" value="1"/>
</dbReference>
<evidence type="ECO:0000256" key="1">
    <source>
        <dbReference type="PROSITE-ProRule" id="PRU00023"/>
    </source>
</evidence>
<dbReference type="InterPro" id="IPR002110">
    <property type="entry name" value="Ankyrin_rpt"/>
</dbReference>
<accession>A0A669QLW7</accession>
<feature type="repeat" description="ANK" evidence="1">
    <location>
        <begin position="133"/>
        <end position="157"/>
    </location>
</feature>
<reference evidence="3" key="2">
    <citation type="submission" date="2025-09" db="UniProtKB">
        <authorList>
            <consortium name="Ensembl"/>
        </authorList>
    </citation>
    <scope>IDENTIFICATION</scope>
</reference>
<dbReference type="PROSITE" id="PS50297">
    <property type="entry name" value="ANK_REP_REGION"/>
    <property type="match status" value="1"/>
</dbReference>
<dbReference type="InterPro" id="IPR047184">
    <property type="entry name" value="KANK1-4"/>
</dbReference>
<dbReference type="GO" id="GO:0005856">
    <property type="term" value="C:cytoskeleton"/>
    <property type="evidence" value="ECO:0007669"/>
    <property type="project" value="TreeGrafter"/>
</dbReference>
<dbReference type="GO" id="GO:0030837">
    <property type="term" value="P:negative regulation of actin filament polymerization"/>
    <property type="evidence" value="ECO:0007669"/>
    <property type="project" value="InterPro"/>
</dbReference>
<evidence type="ECO:0000313" key="4">
    <source>
        <dbReference type="Proteomes" id="UP000472261"/>
    </source>
</evidence>
<keyword evidence="4" id="KW-1185">Reference proteome</keyword>
<dbReference type="AlphaFoldDB" id="A0A669QLW7"/>
<feature type="compositionally biased region" description="Gly residues" evidence="2">
    <location>
        <begin position="212"/>
        <end position="222"/>
    </location>
</feature>
<keyword evidence="1" id="KW-0040">ANK repeat</keyword>
<dbReference type="PANTHER" id="PTHR24168">
    <property type="entry name" value="KN MOTIF AND ANKYRIN REPEAT DOMAIN-CONTAINING"/>
    <property type="match status" value="1"/>
</dbReference>